<comment type="caution">
    <text evidence="2">The sequence shown here is derived from an EMBL/GenBank/DDBJ whole genome shotgun (WGS) entry which is preliminary data.</text>
</comment>
<organism evidence="2 3">
    <name type="scientific">Pleurodeles waltl</name>
    <name type="common">Iberian ribbed newt</name>
    <dbReference type="NCBI Taxonomy" id="8319"/>
    <lineage>
        <taxon>Eukaryota</taxon>
        <taxon>Metazoa</taxon>
        <taxon>Chordata</taxon>
        <taxon>Craniata</taxon>
        <taxon>Vertebrata</taxon>
        <taxon>Euteleostomi</taxon>
        <taxon>Amphibia</taxon>
        <taxon>Batrachia</taxon>
        <taxon>Caudata</taxon>
        <taxon>Salamandroidea</taxon>
        <taxon>Salamandridae</taxon>
        <taxon>Pleurodelinae</taxon>
        <taxon>Pleurodeles</taxon>
    </lineage>
</organism>
<name>A0AAV7LD70_PLEWA</name>
<evidence type="ECO:0000313" key="3">
    <source>
        <dbReference type="Proteomes" id="UP001066276"/>
    </source>
</evidence>
<evidence type="ECO:0000313" key="2">
    <source>
        <dbReference type="EMBL" id="KAJ1087303.1"/>
    </source>
</evidence>
<sequence length="101" mass="10288">MAEENVCKALALLEPAGRLDLLRPEALAPEHPERQASAGVAAVLACSPPRATSSAMQVRKGARAAGGPGRRGAAWAGPGEAGIWGRASREAQEGGMRFSAA</sequence>
<dbReference type="AlphaFoldDB" id="A0AAV7LD70"/>
<reference evidence="2" key="1">
    <citation type="journal article" date="2022" name="bioRxiv">
        <title>Sequencing and chromosome-scale assembly of the giantPleurodeles waltlgenome.</title>
        <authorList>
            <person name="Brown T."/>
            <person name="Elewa A."/>
            <person name="Iarovenko S."/>
            <person name="Subramanian E."/>
            <person name="Araus A.J."/>
            <person name="Petzold A."/>
            <person name="Susuki M."/>
            <person name="Suzuki K.-i.T."/>
            <person name="Hayashi T."/>
            <person name="Toyoda A."/>
            <person name="Oliveira C."/>
            <person name="Osipova E."/>
            <person name="Leigh N.D."/>
            <person name="Simon A."/>
            <person name="Yun M.H."/>
        </authorList>
    </citation>
    <scope>NUCLEOTIDE SEQUENCE</scope>
    <source>
        <strain evidence="2">20211129_DDA</strain>
        <tissue evidence="2">Liver</tissue>
    </source>
</reference>
<evidence type="ECO:0000256" key="1">
    <source>
        <dbReference type="SAM" id="MobiDB-lite"/>
    </source>
</evidence>
<proteinExistence type="predicted"/>
<feature type="region of interest" description="Disordered" evidence="1">
    <location>
        <begin position="51"/>
        <end position="101"/>
    </location>
</feature>
<accession>A0AAV7LD70</accession>
<gene>
    <name evidence="2" type="ORF">NDU88_000483</name>
</gene>
<keyword evidence="3" id="KW-1185">Reference proteome</keyword>
<dbReference type="Proteomes" id="UP001066276">
    <property type="component" value="Chromosome 11"/>
</dbReference>
<protein>
    <submittedName>
        <fullName evidence="2">Uncharacterized protein</fullName>
    </submittedName>
</protein>
<dbReference type="EMBL" id="JANPWB010000015">
    <property type="protein sequence ID" value="KAJ1087303.1"/>
    <property type="molecule type" value="Genomic_DNA"/>
</dbReference>
<feature type="compositionally biased region" description="Low complexity" evidence="1">
    <location>
        <begin position="71"/>
        <end position="85"/>
    </location>
</feature>